<keyword evidence="5" id="KW-0342">GTP-binding</keyword>
<dbReference type="InterPro" id="IPR015191">
    <property type="entry name" value="SelB_WHD4"/>
</dbReference>
<dbReference type="InterPro" id="IPR000795">
    <property type="entry name" value="T_Tr_GTP-bd_dom"/>
</dbReference>
<dbReference type="InterPro" id="IPR036388">
    <property type="entry name" value="WH-like_DNA-bd_sf"/>
</dbReference>
<dbReference type="Pfam" id="PF09107">
    <property type="entry name" value="WHD_3rd_SelB"/>
    <property type="match status" value="1"/>
</dbReference>
<protein>
    <recommendedName>
        <fullName evidence="2">Selenocysteine-specific elongation factor</fullName>
    </recommendedName>
    <alternativeName>
        <fullName evidence="7">SelB translation factor</fullName>
    </alternativeName>
</protein>
<dbReference type="GO" id="GO:0003746">
    <property type="term" value="F:translation elongation factor activity"/>
    <property type="evidence" value="ECO:0007669"/>
    <property type="project" value="UniProtKB-KW"/>
</dbReference>
<dbReference type="Pfam" id="PF03144">
    <property type="entry name" value="GTP_EFTU_D2"/>
    <property type="match status" value="1"/>
</dbReference>
<dbReference type="Proteomes" id="UP001251870">
    <property type="component" value="Unassembled WGS sequence"/>
</dbReference>
<sequence length="611" mass="65597">MTRLVVATAGHVDHGKSALVRALTGIEPDRWEEEHRRGLTIDLGFAWTHLPSGGEVAFVDVPGHERFLSNALAGLAAAPAVCFVVAADKGWQRQSDDHRDAVAALGISAGVIVITRSDLAPERVAAVAARARRELAGTALVQVPVVVTSARTGEGLGQLRGQLDTLRQSLSDPSPGAEHAPVRLWVDRSFTIPGAGTVVTGTLTEGRIRRGDRLLIAGGEDGSPVEVRGLRRHDRDATQVEPFSRVALNLRGVSTEEVRRGDALLSPQRWHQGDTVDVLRTSGLSLQEAGEHLVCHIGTAAVEVRVRALSPDHARLRLDRRLAVRLDDAAVLVDPGGRGVRAGVRLLDVDPPELLRRGDAARRAAELAGRGLGGDCAAEVRRRGAVPVETLRRFGLAEAAAGAVLSPRTAVAVRRIGGLFVDEQALGGWAQTLREAVAEAETRDQLTAGMTRGAALDLLRLPEAARAEPTVLDAVVSAADLRQEAGRLRLSVRNDLGAAEVSLRILEDRLRQHPFRAPEADDLQELGLGRQELAAAESLGRILRLDGHVVLLPSAPAQAMRRLSRWEGAFTASQARELLGTTRRVAIPLLEHLDSRGWTRRLDGSRRIVVQ</sequence>
<dbReference type="NCBIfam" id="TIGR00475">
    <property type="entry name" value="selB"/>
    <property type="match status" value="1"/>
</dbReference>
<comment type="function">
    <text evidence="6">Translation factor necessary for the incorporation of selenocysteine into proteins. It probably replaces EF-Tu for the insertion of selenocysteine directed by the UGA codon. SelB binds GTP and GDP.</text>
</comment>
<keyword evidence="9" id="KW-0251">Elongation factor</keyword>
<dbReference type="InterPro" id="IPR027417">
    <property type="entry name" value="P-loop_NTPase"/>
</dbReference>
<dbReference type="InterPro" id="IPR004161">
    <property type="entry name" value="EFTu-like_2"/>
</dbReference>
<dbReference type="InterPro" id="IPR036390">
    <property type="entry name" value="WH_DNA-bd_sf"/>
</dbReference>
<feature type="domain" description="Tr-type G" evidence="8">
    <location>
        <begin position="1"/>
        <end position="171"/>
    </location>
</feature>
<evidence type="ECO:0000259" key="8">
    <source>
        <dbReference type="PROSITE" id="PS51722"/>
    </source>
</evidence>
<evidence type="ECO:0000313" key="9">
    <source>
        <dbReference type="EMBL" id="MDR8019470.1"/>
    </source>
</evidence>
<evidence type="ECO:0000256" key="4">
    <source>
        <dbReference type="ARBA" id="ARBA00022917"/>
    </source>
</evidence>
<evidence type="ECO:0000256" key="2">
    <source>
        <dbReference type="ARBA" id="ARBA00015953"/>
    </source>
</evidence>
<comment type="subcellular location">
    <subcellularLocation>
        <location evidence="1">Cytoplasm</location>
    </subcellularLocation>
</comment>
<dbReference type="Gene3D" id="2.40.30.10">
    <property type="entry name" value="Translation factors"/>
    <property type="match status" value="1"/>
</dbReference>
<keyword evidence="3" id="KW-0963">Cytoplasm</keyword>
<dbReference type="PANTHER" id="PTHR43721:SF22">
    <property type="entry name" value="ELONGATION FACTOR TU, MITOCHONDRIAL"/>
    <property type="match status" value="1"/>
</dbReference>
<dbReference type="InterPro" id="IPR050055">
    <property type="entry name" value="EF-Tu_GTPase"/>
</dbReference>
<organism evidence="9 10">
    <name type="scientific">Nesterenkonia aerolata</name>
    <dbReference type="NCBI Taxonomy" id="3074079"/>
    <lineage>
        <taxon>Bacteria</taxon>
        <taxon>Bacillati</taxon>
        <taxon>Actinomycetota</taxon>
        <taxon>Actinomycetes</taxon>
        <taxon>Micrococcales</taxon>
        <taxon>Micrococcaceae</taxon>
        <taxon>Nesterenkonia</taxon>
    </lineage>
</organism>
<dbReference type="Gene3D" id="3.40.50.300">
    <property type="entry name" value="P-loop containing nucleotide triphosphate hydrolases"/>
    <property type="match status" value="1"/>
</dbReference>
<dbReference type="RefSeq" id="WP_310548460.1">
    <property type="nucleotide sequence ID" value="NZ_JAVKGR010000007.1"/>
</dbReference>
<evidence type="ECO:0000256" key="6">
    <source>
        <dbReference type="ARBA" id="ARBA00025526"/>
    </source>
</evidence>
<dbReference type="InterPro" id="IPR004535">
    <property type="entry name" value="Transl_elong_SelB"/>
</dbReference>
<dbReference type="SUPFAM" id="SSF52540">
    <property type="entry name" value="P-loop containing nucleoside triphosphate hydrolases"/>
    <property type="match status" value="1"/>
</dbReference>
<evidence type="ECO:0000256" key="1">
    <source>
        <dbReference type="ARBA" id="ARBA00004496"/>
    </source>
</evidence>
<dbReference type="Pfam" id="PF00009">
    <property type="entry name" value="GTP_EFTU"/>
    <property type="match status" value="1"/>
</dbReference>
<comment type="caution">
    <text evidence="9">The sequence shown here is derived from an EMBL/GenBank/DDBJ whole genome shotgun (WGS) entry which is preliminary data.</text>
</comment>
<keyword evidence="4" id="KW-0648">Protein biosynthesis</keyword>
<dbReference type="Gene3D" id="1.10.10.10">
    <property type="entry name" value="Winged helix-like DNA-binding domain superfamily/Winged helix DNA-binding domain"/>
    <property type="match status" value="1"/>
</dbReference>
<evidence type="ECO:0000256" key="7">
    <source>
        <dbReference type="ARBA" id="ARBA00031615"/>
    </source>
</evidence>
<dbReference type="PANTHER" id="PTHR43721">
    <property type="entry name" value="ELONGATION FACTOR TU-RELATED"/>
    <property type="match status" value="1"/>
</dbReference>
<evidence type="ECO:0000256" key="3">
    <source>
        <dbReference type="ARBA" id="ARBA00022490"/>
    </source>
</evidence>
<name>A0ABU2DSX5_9MICC</name>
<evidence type="ECO:0000256" key="5">
    <source>
        <dbReference type="ARBA" id="ARBA00023134"/>
    </source>
</evidence>
<proteinExistence type="predicted"/>
<dbReference type="SUPFAM" id="SSF50447">
    <property type="entry name" value="Translation proteins"/>
    <property type="match status" value="1"/>
</dbReference>
<gene>
    <name evidence="9" type="primary">selB</name>
    <name evidence="9" type="ORF">RIL96_07805</name>
</gene>
<accession>A0ABU2DSX5</accession>
<dbReference type="PROSITE" id="PS51722">
    <property type="entry name" value="G_TR_2"/>
    <property type="match status" value="1"/>
</dbReference>
<evidence type="ECO:0000313" key="10">
    <source>
        <dbReference type="Proteomes" id="UP001251870"/>
    </source>
</evidence>
<dbReference type="InterPro" id="IPR009000">
    <property type="entry name" value="Transl_B-barrel_sf"/>
</dbReference>
<dbReference type="EMBL" id="JAVKGR010000007">
    <property type="protein sequence ID" value="MDR8019470.1"/>
    <property type="molecule type" value="Genomic_DNA"/>
</dbReference>
<dbReference type="SUPFAM" id="SSF46785">
    <property type="entry name" value="Winged helix' DNA-binding domain"/>
    <property type="match status" value="1"/>
</dbReference>
<reference evidence="9 10" key="1">
    <citation type="submission" date="2023-09" db="EMBL/GenBank/DDBJ databases">
        <title>Description of three actinobacteria isolated from air of manufacturing shop in a pharmaceutical factory.</title>
        <authorList>
            <person name="Zhang D.-F."/>
        </authorList>
    </citation>
    <scope>NUCLEOTIDE SEQUENCE [LARGE SCALE GENOMIC DNA]</scope>
    <source>
        <strain evidence="9 10">LY-0111</strain>
    </source>
</reference>
<keyword evidence="5" id="KW-0547">Nucleotide-binding</keyword>
<keyword evidence="10" id="KW-1185">Reference proteome</keyword>